<feature type="domain" description="HTH rpiR-type" evidence="4">
    <location>
        <begin position="1"/>
        <end position="77"/>
    </location>
</feature>
<accession>A0A6V8S9S1</accession>
<dbReference type="PANTHER" id="PTHR30514:SF1">
    <property type="entry name" value="HTH-TYPE TRANSCRIPTIONAL REGULATOR HEXR-RELATED"/>
    <property type="match status" value="1"/>
</dbReference>
<evidence type="ECO:0000313" key="6">
    <source>
        <dbReference type="EMBL" id="GFP74014.1"/>
    </source>
</evidence>
<dbReference type="PROSITE" id="PS51464">
    <property type="entry name" value="SIS"/>
    <property type="match status" value="1"/>
</dbReference>
<evidence type="ECO:0000256" key="3">
    <source>
        <dbReference type="ARBA" id="ARBA00023163"/>
    </source>
</evidence>
<reference evidence="6 7" key="1">
    <citation type="submission" date="2020-07" db="EMBL/GenBank/DDBJ databases">
        <title>A new beta-1,3-glucan-decomposing anaerobic bacterium isolated from anoxic soil subjected to biological soil disinfestation.</title>
        <authorList>
            <person name="Ueki A."/>
            <person name="Tonouchi A."/>
        </authorList>
    </citation>
    <scope>NUCLEOTIDE SEQUENCE [LARGE SCALE GENOMIC DNA]</scope>
    <source>
        <strain evidence="6 7">TW1</strain>
    </source>
</reference>
<dbReference type="GO" id="GO:1901135">
    <property type="term" value="P:carbohydrate derivative metabolic process"/>
    <property type="evidence" value="ECO:0007669"/>
    <property type="project" value="InterPro"/>
</dbReference>
<keyword evidence="7" id="KW-1185">Reference proteome</keyword>
<dbReference type="InterPro" id="IPR009057">
    <property type="entry name" value="Homeodomain-like_sf"/>
</dbReference>
<keyword evidence="3" id="KW-0804">Transcription</keyword>
<sequence>MSCITKIRQNYEYFTQTEKKIADYIIENSKNVINISTQELAELTKTSPASIVRFSRSLGFDGFGELKIELVKSLQSFNDEEIDTILKHDDTVEEMVQKIEGRVQNTLEDTVKLINFKSLEEALNSIKKAETIYLLGVGASALVAMDLQQKLLRINRRCVFNLDSNLGLATSVHITEKDVVIAISYGGRTKEVNLAVKKARDNGAKCIAITKWGKTPLSALSHISIFLPNNEGELRIGAINSRFAQLLITDIIYLGIAKENFELTEHHLRETKKIVQPLKE</sequence>
<dbReference type="Gene3D" id="1.10.10.10">
    <property type="entry name" value="Winged helix-like DNA-binding domain superfamily/Winged helix DNA-binding domain"/>
    <property type="match status" value="1"/>
</dbReference>
<dbReference type="Gene3D" id="3.40.50.10490">
    <property type="entry name" value="Glucose-6-phosphate isomerase like protein, domain 1"/>
    <property type="match status" value="1"/>
</dbReference>
<dbReference type="Pfam" id="PF01380">
    <property type="entry name" value="SIS"/>
    <property type="match status" value="1"/>
</dbReference>
<dbReference type="GO" id="GO:0003677">
    <property type="term" value="F:DNA binding"/>
    <property type="evidence" value="ECO:0007669"/>
    <property type="project" value="UniProtKB-KW"/>
</dbReference>
<dbReference type="CDD" id="cd05013">
    <property type="entry name" value="SIS_RpiR"/>
    <property type="match status" value="1"/>
</dbReference>
<dbReference type="SUPFAM" id="SSF53697">
    <property type="entry name" value="SIS domain"/>
    <property type="match status" value="1"/>
</dbReference>
<dbReference type="EMBL" id="BLZR01000001">
    <property type="protein sequence ID" value="GFP74014.1"/>
    <property type="molecule type" value="Genomic_DNA"/>
</dbReference>
<evidence type="ECO:0000256" key="2">
    <source>
        <dbReference type="ARBA" id="ARBA00023125"/>
    </source>
</evidence>
<dbReference type="InterPro" id="IPR000281">
    <property type="entry name" value="HTH_RpiR"/>
</dbReference>
<dbReference type="PANTHER" id="PTHR30514">
    <property type="entry name" value="GLUCOKINASE"/>
    <property type="match status" value="1"/>
</dbReference>
<dbReference type="RefSeq" id="WP_183275605.1">
    <property type="nucleotide sequence ID" value="NZ_BLZR01000001.1"/>
</dbReference>
<dbReference type="InterPro" id="IPR035472">
    <property type="entry name" value="RpiR-like_SIS"/>
</dbReference>
<keyword evidence="1" id="KW-0805">Transcription regulation</keyword>
<dbReference type="Pfam" id="PF01418">
    <property type="entry name" value="HTH_6"/>
    <property type="match status" value="1"/>
</dbReference>
<dbReference type="Proteomes" id="UP000580568">
    <property type="component" value="Unassembled WGS sequence"/>
</dbReference>
<dbReference type="SUPFAM" id="SSF46689">
    <property type="entry name" value="Homeodomain-like"/>
    <property type="match status" value="1"/>
</dbReference>
<protein>
    <submittedName>
        <fullName evidence="6">Putative HTH-type transcriptional regulator YbbH</fullName>
    </submittedName>
</protein>
<feature type="domain" description="SIS" evidence="5">
    <location>
        <begin position="122"/>
        <end position="262"/>
    </location>
</feature>
<evidence type="ECO:0000256" key="1">
    <source>
        <dbReference type="ARBA" id="ARBA00023015"/>
    </source>
</evidence>
<comment type="caution">
    <text evidence="6">The sequence shown here is derived from an EMBL/GenBank/DDBJ whole genome shotgun (WGS) entry which is preliminary data.</text>
</comment>
<dbReference type="InterPro" id="IPR001347">
    <property type="entry name" value="SIS_dom"/>
</dbReference>
<organism evidence="6 7">
    <name type="scientific">Clostridium fungisolvens</name>
    <dbReference type="NCBI Taxonomy" id="1604897"/>
    <lineage>
        <taxon>Bacteria</taxon>
        <taxon>Bacillati</taxon>
        <taxon>Bacillota</taxon>
        <taxon>Clostridia</taxon>
        <taxon>Eubacteriales</taxon>
        <taxon>Clostridiaceae</taxon>
        <taxon>Clostridium</taxon>
    </lineage>
</organism>
<name>A0A6V8S9S1_9CLOT</name>
<dbReference type="InterPro" id="IPR047640">
    <property type="entry name" value="RpiR-like"/>
</dbReference>
<evidence type="ECO:0000259" key="5">
    <source>
        <dbReference type="PROSITE" id="PS51464"/>
    </source>
</evidence>
<dbReference type="InterPro" id="IPR046348">
    <property type="entry name" value="SIS_dom_sf"/>
</dbReference>
<dbReference type="AlphaFoldDB" id="A0A6V8S9S1"/>
<evidence type="ECO:0000313" key="7">
    <source>
        <dbReference type="Proteomes" id="UP000580568"/>
    </source>
</evidence>
<dbReference type="GO" id="GO:0097367">
    <property type="term" value="F:carbohydrate derivative binding"/>
    <property type="evidence" value="ECO:0007669"/>
    <property type="project" value="InterPro"/>
</dbReference>
<gene>
    <name evidence="6" type="ORF">bsdtw1_00051</name>
</gene>
<proteinExistence type="predicted"/>
<dbReference type="InterPro" id="IPR036388">
    <property type="entry name" value="WH-like_DNA-bd_sf"/>
</dbReference>
<dbReference type="PROSITE" id="PS51071">
    <property type="entry name" value="HTH_RPIR"/>
    <property type="match status" value="1"/>
</dbReference>
<keyword evidence="2" id="KW-0238">DNA-binding</keyword>
<evidence type="ECO:0000259" key="4">
    <source>
        <dbReference type="PROSITE" id="PS51071"/>
    </source>
</evidence>
<dbReference type="GO" id="GO:0003700">
    <property type="term" value="F:DNA-binding transcription factor activity"/>
    <property type="evidence" value="ECO:0007669"/>
    <property type="project" value="InterPro"/>
</dbReference>